<feature type="compositionally biased region" description="Polar residues" evidence="5">
    <location>
        <begin position="125"/>
        <end position="134"/>
    </location>
</feature>
<protein>
    <recommendedName>
        <fullName evidence="6">RING-type domain-containing protein</fullName>
    </recommendedName>
</protein>
<name>A0A8W8NUF7_MAGGI</name>
<dbReference type="Pfam" id="PF13639">
    <property type="entry name" value="zf-RING_2"/>
    <property type="match status" value="1"/>
</dbReference>
<dbReference type="AlphaFoldDB" id="A0A8W8NUF7"/>
<dbReference type="InterPro" id="IPR013083">
    <property type="entry name" value="Znf_RING/FYVE/PHD"/>
</dbReference>
<evidence type="ECO:0000256" key="3">
    <source>
        <dbReference type="ARBA" id="ARBA00022833"/>
    </source>
</evidence>
<dbReference type="SMART" id="SM00184">
    <property type="entry name" value="RING"/>
    <property type="match status" value="1"/>
</dbReference>
<dbReference type="OrthoDB" id="21204at2759"/>
<dbReference type="PROSITE" id="PS50089">
    <property type="entry name" value="ZF_RING_2"/>
    <property type="match status" value="1"/>
</dbReference>
<dbReference type="PANTHER" id="PTHR45931:SF3">
    <property type="entry name" value="RING ZINC FINGER-CONTAINING PROTEIN"/>
    <property type="match status" value="1"/>
</dbReference>
<proteinExistence type="predicted"/>
<dbReference type="SUPFAM" id="SSF57850">
    <property type="entry name" value="RING/U-box"/>
    <property type="match status" value="1"/>
</dbReference>
<feature type="compositionally biased region" description="Basic and acidic residues" evidence="5">
    <location>
        <begin position="217"/>
        <end position="226"/>
    </location>
</feature>
<keyword evidence="8" id="KW-1185">Reference proteome</keyword>
<evidence type="ECO:0000256" key="5">
    <source>
        <dbReference type="SAM" id="MobiDB-lite"/>
    </source>
</evidence>
<dbReference type="PANTHER" id="PTHR45931">
    <property type="entry name" value="SI:CH211-59O9.10"/>
    <property type="match status" value="1"/>
</dbReference>
<dbReference type="GO" id="GO:0005634">
    <property type="term" value="C:nucleus"/>
    <property type="evidence" value="ECO:0007669"/>
    <property type="project" value="TreeGrafter"/>
</dbReference>
<keyword evidence="2 4" id="KW-0863">Zinc-finger</keyword>
<feature type="region of interest" description="Disordered" evidence="5">
    <location>
        <begin position="1"/>
        <end position="106"/>
    </location>
</feature>
<dbReference type="Proteomes" id="UP000005408">
    <property type="component" value="Unassembled WGS sequence"/>
</dbReference>
<feature type="compositionally biased region" description="Basic and acidic residues" evidence="5">
    <location>
        <begin position="564"/>
        <end position="574"/>
    </location>
</feature>
<dbReference type="OMA" id="CECHCED"/>
<dbReference type="GO" id="GO:0008270">
    <property type="term" value="F:zinc ion binding"/>
    <property type="evidence" value="ECO:0007669"/>
    <property type="project" value="UniProtKB-KW"/>
</dbReference>
<dbReference type="EnsemblMetazoa" id="G9639.4">
    <property type="protein sequence ID" value="G9639.4:cds"/>
    <property type="gene ID" value="G9639"/>
</dbReference>
<feature type="domain" description="RING-type" evidence="6">
    <location>
        <begin position="661"/>
        <end position="702"/>
    </location>
</feature>
<keyword evidence="3" id="KW-0862">Zinc</keyword>
<evidence type="ECO:0000256" key="4">
    <source>
        <dbReference type="PROSITE-ProRule" id="PRU00175"/>
    </source>
</evidence>
<dbReference type="GO" id="GO:0061630">
    <property type="term" value="F:ubiquitin protein ligase activity"/>
    <property type="evidence" value="ECO:0007669"/>
    <property type="project" value="TreeGrafter"/>
</dbReference>
<feature type="compositionally biased region" description="Basic and acidic residues" evidence="5">
    <location>
        <begin position="41"/>
        <end position="55"/>
    </location>
</feature>
<evidence type="ECO:0000313" key="7">
    <source>
        <dbReference type="EnsemblMetazoa" id="G9639.4:cds"/>
    </source>
</evidence>
<dbReference type="InterPro" id="IPR051834">
    <property type="entry name" value="RING_finger_E3_ligase"/>
</dbReference>
<evidence type="ECO:0000313" key="8">
    <source>
        <dbReference type="Proteomes" id="UP000005408"/>
    </source>
</evidence>
<feature type="region of interest" description="Disordered" evidence="5">
    <location>
        <begin position="125"/>
        <end position="169"/>
    </location>
</feature>
<reference evidence="7" key="1">
    <citation type="submission" date="2022-08" db="UniProtKB">
        <authorList>
            <consortium name="EnsemblMetazoa"/>
        </authorList>
    </citation>
    <scope>IDENTIFICATION</scope>
    <source>
        <strain evidence="7">05x7-T-G4-1.051#20</strain>
    </source>
</reference>
<dbReference type="Gene3D" id="3.30.40.10">
    <property type="entry name" value="Zinc/RING finger domain, C3HC4 (zinc finger)"/>
    <property type="match status" value="1"/>
</dbReference>
<evidence type="ECO:0000259" key="6">
    <source>
        <dbReference type="PROSITE" id="PS50089"/>
    </source>
</evidence>
<feature type="region of interest" description="Disordered" evidence="5">
    <location>
        <begin position="205"/>
        <end position="303"/>
    </location>
</feature>
<evidence type="ECO:0000256" key="2">
    <source>
        <dbReference type="ARBA" id="ARBA00022771"/>
    </source>
</evidence>
<keyword evidence="1" id="KW-0479">Metal-binding</keyword>
<dbReference type="InterPro" id="IPR001841">
    <property type="entry name" value="Znf_RING"/>
</dbReference>
<accession>A0A8W8NUF7</accession>
<feature type="region of interest" description="Disordered" evidence="5">
    <location>
        <begin position="564"/>
        <end position="591"/>
    </location>
</feature>
<feature type="compositionally biased region" description="Polar residues" evidence="5">
    <location>
        <begin position="152"/>
        <end position="169"/>
    </location>
</feature>
<sequence>MEDNIREEGDEDGKTYPPFSGNIKKSEINRVQSSACDSDSGECHCKSSHTREGLRRKSWSGSKYSKGKSKKTPTIPCSSSEACEYDKEHGEDEEEEGEGTQAEHPELSSLLNGLCNSKYGNNSRENSLRYSSLQKNRRDPKNQKPNRKSGETAVNQDNSGPGASQVQGTSQTCDFMSGLHYAIPFLSDRLRSSLLNRLRCHSEPRDIGTNCVTEHAPQTRDLRNEPSDSDSSSEQYDLPEIPRPQTQQLPPRCHDNLSKQPPLPCQSANQDRAGSSLPAVKNVPCRQKDSESHSQTAAKDLKYSEQDKRMGFCGGCSVQQGSIRNSNQGSCDRHDMGDDESCSCVTDNHDESSDINHGDNDIWHDCVEGAVCSSREPSVEGNHEESCHENRGGNDMWHCVEGVVLSDEDEDIEAAVNRLAEDVGKYNFLEHLNLDHLDEENKDNSGKSCGSDSDVWYQFVEGGAGLDSGLAACSDNDPDLEAAVNCLAEQEENISFIEHELNKAEDEISSDDSSETVPDLFSSLSSDSCQADDEFECDCGHCVGSGQGHHDNVLDLDWQTADRLESSGREDNSSPERIPVGSVTSEPEDDDIEEGVYQISLLPPLDSHQLEAMFETMIAQLQEINLGGGEEQAPPPASVSTIESLPSNPVTDQQIDDLAPCSICLSSFVVMDTSSHLPCNHLFHLHCIQAWLAKSATCPVCRRHLESPGNS</sequence>
<organism evidence="7 8">
    <name type="scientific">Magallana gigas</name>
    <name type="common">Pacific oyster</name>
    <name type="synonym">Crassostrea gigas</name>
    <dbReference type="NCBI Taxonomy" id="29159"/>
    <lineage>
        <taxon>Eukaryota</taxon>
        <taxon>Metazoa</taxon>
        <taxon>Spiralia</taxon>
        <taxon>Lophotrochozoa</taxon>
        <taxon>Mollusca</taxon>
        <taxon>Bivalvia</taxon>
        <taxon>Autobranchia</taxon>
        <taxon>Pteriomorphia</taxon>
        <taxon>Ostreida</taxon>
        <taxon>Ostreoidea</taxon>
        <taxon>Ostreidae</taxon>
        <taxon>Magallana</taxon>
    </lineage>
</organism>
<evidence type="ECO:0000256" key="1">
    <source>
        <dbReference type="ARBA" id="ARBA00022723"/>
    </source>
</evidence>
<dbReference type="GO" id="GO:0006511">
    <property type="term" value="P:ubiquitin-dependent protein catabolic process"/>
    <property type="evidence" value="ECO:0007669"/>
    <property type="project" value="TreeGrafter"/>
</dbReference>